<protein>
    <submittedName>
        <fullName evidence="1">Uncharacterized protein</fullName>
    </submittedName>
</protein>
<comment type="caution">
    <text evidence="1">The sequence shown here is derived from an EMBL/GenBank/DDBJ whole genome shotgun (WGS) entry which is preliminary data.</text>
</comment>
<evidence type="ECO:0000313" key="1">
    <source>
        <dbReference type="EMBL" id="EFD00212.1"/>
    </source>
</evidence>
<evidence type="ECO:0000313" key="2">
    <source>
        <dbReference type="Proteomes" id="UP000004968"/>
    </source>
</evidence>
<dbReference type="AlphaFoldDB" id="D3AD98"/>
<dbReference type="HOGENOM" id="CLU_3217228_0_0_9"/>
<name>D3AD98_9FIRM</name>
<dbReference type="Proteomes" id="UP000004968">
    <property type="component" value="Unassembled WGS sequence"/>
</dbReference>
<accession>D3AD98</accession>
<proteinExistence type="predicted"/>
<sequence length="44" mass="4918">MQKNALQEYSPAEHSFVGMAVVDRIFLPSINPKISYSARISFSS</sequence>
<gene>
    <name evidence="1" type="ORF">CLOSTHATH_01576</name>
</gene>
<reference evidence="1 2" key="1">
    <citation type="submission" date="2010-01" db="EMBL/GenBank/DDBJ databases">
        <authorList>
            <person name="Weinstock G."/>
            <person name="Sodergren E."/>
            <person name="Clifton S."/>
            <person name="Fulton L."/>
            <person name="Fulton B."/>
            <person name="Courtney L."/>
            <person name="Fronick C."/>
            <person name="Harrison M."/>
            <person name="Strong C."/>
            <person name="Farmer C."/>
            <person name="Delahaunty K."/>
            <person name="Markovic C."/>
            <person name="Hall O."/>
            <person name="Minx P."/>
            <person name="Tomlinson C."/>
            <person name="Mitreva M."/>
            <person name="Nelson J."/>
            <person name="Hou S."/>
            <person name="Wollam A."/>
            <person name="Pepin K.H."/>
            <person name="Johnson M."/>
            <person name="Bhonagiri V."/>
            <person name="Nash W.E."/>
            <person name="Warren W."/>
            <person name="Chinwalla A."/>
            <person name="Mardis E.R."/>
            <person name="Wilson R.K."/>
        </authorList>
    </citation>
    <scope>NUCLEOTIDE SEQUENCE [LARGE SCALE GENOMIC DNA]</scope>
    <source>
        <strain evidence="1 2">DSM 13479</strain>
    </source>
</reference>
<organism evidence="1 2">
    <name type="scientific">Hungatella hathewayi DSM 13479</name>
    <dbReference type="NCBI Taxonomy" id="566550"/>
    <lineage>
        <taxon>Bacteria</taxon>
        <taxon>Bacillati</taxon>
        <taxon>Bacillota</taxon>
        <taxon>Clostridia</taxon>
        <taxon>Lachnospirales</taxon>
        <taxon>Lachnospiraceae</taxon>
        <taxon>Hungatella</taxon>
    </lineage>
</organism>
<dbReference type="EMBL" id="ACIO01000115">
    <property type="protein sequence ID" value="EFD00212.1"/>
    <property type="molecule type" value="Genomic_DNA"/>
</dbReference>